<protein>
    <submittedName>
        <fullName evidence="4">FprA family A-type flavoprotein</fullName>
    </submittedName>
</protein>
<dbReference type="Proteomes" id="UP000824165">
    <property type="component" value="Unassembled WGS sequence"/>
</dbReference>
<name>A0A9D1KQX8_9FIRM</name>
<evidence type="ECO:0000313" key="5">
    <source>
        <dbReference type="Proteomes" id="UP000824165"/>
    </source>
</evidence>
<dbReference type="InterPro" id="IPR036866">
    <property type="entry name" value="RibonucZ/Hydroxyglut_hydro"/>
</dbReference>
<keyword evidence="1" id="KW-0813">Transport</keyword>
<dbReference type="PROSITE" id="PS00201">
    <property type="entry name" value="FLAVODOXIN"/>
    <property type="match status" value="1"/>
</dbReference>
<dbReference type="SUPFAM" id="SSF56281">
    <property type="entry name" value="Metallo-hydrolase/oxidoreductase"/>
    <property type="match status" value="1"/>
</dbReference>
<feature type="domain" description="Flavodoxin-like" evidence="3">
    <location>
        <begin position="203"/>
        <end position="351"/>
    </location>
</feature>
<evidence type="ECO:0000256" key="1">
    <source>
        <dbReference type="ARBA" id="ARBA00022448"/>
    </source>
</evidence>
<dbReference type="PANTHER" id="PTHR32145:SF11">
    <property type="entry name" value="DIFLAVIN FLAVOPROTEIN A 2-RELATED"/>
    <property type="match status" value="1"/>
</dbReference>
<dbReference type="GO" id="GO:0009055">
    <property type="term" value="F:electron transfer activity"/>
    <property type="evidence" value="ECO:0007669"/>
    <property type="project" value="InterPro"/>
</dbReference>
<dbReference type="Gene3D" id="3.40.50.360">
    <property type="match status" value="1"/>
</dbReference>
<dbReference type="InterPro" id="IPR029039">
    <property type="entry name" value="Flavoprotein-like_sf"/>
</dbReference>
<organism evidence="4 5">
    <name type="scientific">Candidatus Ornithomonoglobus intestinigallinarum</name>
    <dbReference type="NCBI Taxonomy" id="2840894"/>
    <lineage>
        <taxon>Bacteria</taxon>
        <taxon>Bacillati</taxon>
        <taxon>Bacillota</taxon>
        <taxon>Clostridia</taxon>
        <taxon>Candidatus Ornithomonoglobus</taxon>
    </lineage>
</organism>
<evidence type="ECO:0000256" key="2">
    <source>
        <dbReference type="ARBA" id="ARBA00022982"/>
    </source>
</evidence>
<sequence>MQIKYIGKDGDNSYLLCGEKTAAAECMKKENAEFHISRIKENLAGAELDYIILNSVSPYNAGTVSALTEQFKGAKIVASAAGIKNLREMLNRDFDYILAKDNDVLDLGGCSLLFKILPNLPWTDSMASYCPEEKTLFCGSIFNAENGYYEKYILPFSDYAQNASKRLSELEINAVLPAFGDKINDISPFLKLYGKPAERSDSAAVFYASLFGNTREMAETVCGVLNKRGIRTRLFDVYASGEAELKKAMDTCAGFAVGTNTVNRNADRKIWSLISSIDMISGKHKPYIIFGSCGWSGEGIYCAEKLLRSLGMRQSAKPAAARFTMSDTERAELCAAAEKLADDILNQLGGK</sequence>
<gene>
    <name evidence="4" type="ORF">IAA60_06300</name>
</gene>
<evidence type="ECO:0000259" key="3">
    <source>
        <dbReference type="PROSITE" id="PS50902"/>
    </source>
</evidence>
<accession>A0A9D1KQX8</accession>
<dbReference type="InterPro" id="IPR008254">
    <property type="entry name" value="Flavodoxin/NO_synth"/>
</dbReference>
<reference evidence="4" key="2">
    <citation type="journal article" date="2021" name="PeerJ">
        <title>Extensive microbial diversity within the chicken gut microbiome revealed by metagenomics and culture.</title>
        <authorList>
            <person name="Gilroy R."/>
            <person name="Ravi A."/>
            <person name="Getino M."/>
            <person name="Pursley I."/>
            <person name="Horton D.L."/>
            <person name="Alikhan N.F."/>
            <person name="Baker D."/>
            <person name="Gharbi K."/>
            <person name="Hall N."/>
            <person name="Watson M."/>
            <person name="Adriaenssens E.M."/>
            <person name="Foster-Nyarko E."/>
            <person name="Jarju S."/>
            <person name="Secka A."/>
            <person name="Antonio M."/>
            <person name="Oren A."/>
            <person name="Chaudhuri R.R."/>
            <person name="La Ragione R."/>
            <person name="Hildebrand F."/>
            <person name="Pallen M.J."/>
        </authorList>
    </citation>
    <scope>NUCLEOTIDE SEQUENCE</scope>
    <source>
        <strain evidence="4">CHK181-108</strain>
    </source>
</reference>
<dbReference type="EMBL" id="DVLU01000063">
    <property type="protein sequence ID" value="HIT85501.1"/>
    <property type="molecule type" value="Genomic_DNA"/>
</dbReference>
<dbReference type="SUPFAM" id="SSF52218">
    <property type="entry name" value="Flavoproteins"/>
    <property type="match status" value="1"/>
</dbReference>
<evidence type="ECO:0000313" key="4">
    <source>
        <dbReference type="EMBL" id="HIT85501.1"/>
    </source>
</evidence>
<dbReference type="Gene3D" id="3.60.15.10">
    <property type="entry name" value="Ribonuclease Z/Hydroxyacylglutathione hydrolase-like"/>
    <property type="match status" value="1"/>
</dbReference>
<dbReference type="GO" id="GO:0016651">
    <property type="term" value="F:oxidoreductase activity, acting on NAD(P)H"/>
    <property type="evidence" value="ECO:0007669"/>
    <property type="project" value="UniProtKB-ARBA"/>
</dbReference>
<comment type="caution">
    <text evidence="4">The sequence shown here is derived from an EMBL/GenBank/DDBJ whole genome shotgun (WGS) entry which is preliminary data.</text>
</comment>
<dbReference type="InterPro" id="IPR051285">
    <property type="entry name" value="NADH_oxidoreductase_modular"/>
</dbReference>
<dbReference type="PROSITE" id="PS50902">
    <property type="entry name" value="FLAVODOXIN_LIKE"/>
    <property type="match status" value="1"/>
</dbReference>
<proteinExistence type="predicted"/>
<dbReference type="Pfam" id="PF00258">
    <property type="entry name" value="Flavodoxin_1"/>
    <property type="match status" value="1"/>
</dbReference>
<dbReference type="AlphaFoldDB" id="A0A9D1KQX8"/>
<dbReference type="PANTHER" id="PTHR32145">
    <property type="entry name" value="DIFLAVIN FLAVOPROTEIN A 2-RELATED"/>
    <property type="match status" value="1"/>
</dbReference>
<dbReference type="GO" id="GO:0010181">
    <property type="term" value="F:FMN binding"/>
    <property type="evidence" value="ECO:0007669"/>
    <property type="project" value="InterPro"/>
</dbReference>
<dbReference type="InterPro" id="IPR001226">
    <property type="entry name" value="Flavodoxin_CS"/>
</dbReference>
<keyword evidence="2" id="KW-0249">Electron transport</keyword>
<reference evidence="4" key="1">
    <citation type="submission" date="2020-10" db="EMBL/GenBank/DDBJ databases">
        <authorList>
            <person name="Gilroy R."/>
        </authorList>
    </citation>
    <scope>NUCLEOTIDE SEQUENCE</scope>
    <source>
        <strain evidence="4">CHK181-108</strain>
    </source>
</reference>